<dbReference type="AlphaFoldDB" id="A0A5E8C4R4"/>
<protein>
    <recommendedName>
        <fullName evidence="4">NADH-ubiquinone oxidoreductase 9.5 kDa subunit</fullName>
    </recommendedName>
</protein>
<evidence type="ECO:0000313" key="3">
    <source>
        <dbReference type="Proteomes" id="UP000398389"/>
    </source>
</evidence>
<dbReference type="EMBL" id="CABVLU010000005">
    <property type="protein sequence ID" value="VVT58814.1"/>
    <property type="molecule type" value="Genomic_DNA"/>
</dbReference>
<evidence type="ECO:0008006" key="4">
    <source>
        <dbReference type="Google" id="ProtNLM"/>
    </source>
</evidence>
<dbReference type="InterPro" id="IPR039961">
    <property type="entry name" value="Nuo9.5"/>
</dbReference>
<dbReference type="OrthoDB" id="2093409at2759"/>
<keyword evidence="1" id="KW-1133">Transmembrane helix</keyword>
<dbReference type="GeneID" id="43585208"/>
<accession>A0A5E8C4R4</accession>
<gene>
    <name evidence="2" type="ORF">SAPINGB_P006397</name>
</gene>
<dbReference type="CDD" id="cd22903">
    <property type="entry name" value="NI9M"/>
    <property type="match status" value="1"/>
</dbReference>
<evidence type="ECO:0000313" key="2">
    <source>
        <dbReference type="EMBL" id="VVT58814.1"/>
    </source>
</evidence>
<feature type="transmembrane region" description="Helical" evidence="1">
    <location>
        <begin position="23"/>
        <end position="41"/>
    </location>
</feature>
<keyword evidence="1" id="KW-0472">Membrane</keyword>
<reference evidence="2 3" key="1">
    <citation type="submission" date="2019-09" db="EMBL/GenBank/DDBJ databases">
        <authorList>
            <person name="Brejova B."/>
        </authorList>
    </citation>
    <scope>NUCLEOTIDE SEQUENCE [LARGE SCALE GENOMIC DNA]</scope>
</reference>
<dbReference type="RefSeq" id="XP_031856999.1">
    <property type="nucleotide sequence ID" value="XM_032001108.1"/>
</dbReference>
<keyword evidence="1" id="KW-0812">Transmembrane</keyword>
<sequence>MVKPDFWAQPLRYIRWSAHEQPTLFYTVIIGAAGPLFALTLTPLRRKYLFADAPEIPLTYPLPQARNKELAGYDDE</sequence>
<keyword evidence="3" id="KW-1185">Reference proteome</keyword>
<dbReference type="Proteomes" id="UP000398389">
    <property type="component" value="Unassembled WGS sequence"/>
</dbReference>
<dbReference type="PANTHER" id="PTHR38488:SF1">
    <property type="entry name" value="OXIDOREDUCTASE 9.5 KDA SUBUNIT, PUTATIVE (AFU_ORTHOLOGUE AFUA_5G08980)-RELATED"/>
    <property type="match status" value="1"/>
</dbReference>
<dbReference type="PANTHER" id="PTHR38488">
    <property type="entry name" value="OXIDOREDUCTASE 9.5 KDA SUBUNIT, PUTATIVE (AFU_ORTHOLOGUE AFUA_5G08980)-RELATED"/>
    <property type="match status" value="1"/>
</dbReference>
<name>A0A5E8C4R4_9ASCO</name>
<evidence type="ECO:0000256" key="1">
    <source>
        <dbReference type="SAM" id="Phobius"/>
    </source>
</evidence>
<organism evidence="2 3">
    <name type="scientific">Magnusiomyces paraingens</name>
    <dbReference type="NCBI Taxonomy" id="2606893"/>
    <lineage>
        <taxon>Eukaryota</taxon>
        <taxon>Fungi</taxon>
        <taxon>Dikarya</taxon>
        <taxon>Ascomycota</taxon>
        <taxon>Saccharomycotina</taxon>
        <taxon>Dipodascomycetes</taxon>
        <taxon>Dipodascales</taxon>
        <taxon>Dipodascaceae</taxon>
        <taxon>Magnusiomyces</taxon>
    </lineage>
</organism>
<proteinExistence type="predicted"/>